<dbReference type="InterPro" id="IPR006597">
    <property type="entry name" value="Sel1-like"/>
</dbReference>
<dbReference type="InterPro" id="IPR011990">
    <property type="entry name" value="TPR-like_helical_dom_sf"/>
</dbReference>
<dbReference type="SUPFAM" id="SSF81901">
    <property type="entry name" value="HCP-like"/>
    <property type="match status" value="3"/>
</dbReference>
<dbReference type="PANTHER" id="PTHR19959:SF119">
    <property type="entry name" value="FUNGAL LIPASE-LIKE DOMAIN-CONTAINING PROTEIN"/>
    <property type="match status" value="1"/>
</dbReference>
<evidence type="ECO:0000313" key="3">
    <source>
        <dbReference type="EMBL" id="KAJ7196255.1"/>
    </source>
</evidence>
<dbReference type="InterPro" id="IPR019734">
    <property type="entry name" value="TPR_rpt"/>
</dbReference>
<gene>
    <name evidence="3" type="ORF">GGX14DRAFT_545752</name>
</gene>
<sequence length="1283" mass="143216">MPLPSPSSPNPSSMKRKAADLTSNEHQEKKRHNIEYMTNSMESTNTLRSPAIKSDHKDEGPQTESIFGSSIIETAHQSTVLDVEDIVSFPDNETDEEDIEKAIELHRELLKLHATSHPDHSTFLSNLAKAVTARFEQQGDTNDIDEAIELFREALQLRAAPHPDRDATINNLAVAIQTRFKEKGDPKDIDEAIELYREALKLQVVSHPEHGMFLNNLAMAIEARFEQQGHLEDLDQAIEYYREALEHHAAPHPDRSISLSNLATAVESRFELNRDSKDLDFAINLYREAVELNAAPHIDRSMSLNNLANALYDRFEQQGDLKDIDEAIKHHREALELRAAPDPDRSTSISNLANAVHSRFEQQGDLKDLDEAIELHREALEFSAALEPDHSTSLNNLAAALQTRDVLQFNPAHHPDRSMFFNNLATALEARFLQQGDLKDVDEAIELHRDAMGLRSAPHPSRSNSLNNLATALHTRFKQKGDTKDIDEAIKLHREALDLRAAPHPNRTHTLSSLANTIMTRFDLWGDLKDINEAIELHRSALKLCVPPHSHRGTALNNLATAIQIRFREQKDPRDINEAIELHKEALKLHAAPHPDCFMSLNNLALAIETRFQQQGNLKDIDEAIELHREAVKLCSAPHPERSKSLSNLANAVHSHFEQQRDPKDLDEAIELHREALELRAPPHPDRCTSLNNLALAVGARFEKQRDSDDIDEAIELIREASTNLSFSPFARFHASRTWVTLAASHNHNSSLAAYHTRIDLLPQLAALHLDLNSREQMLTRSEITSLASASAMYAIGLNQNNIAVEFLEASRSIFWAQALHLQTPLEQLANVEPDLAAKLRGLSRQLEQASFRDTSRNLLIDTQHKAITIEAEAAHCRRLNEDWDEAVKSVRMLSGFGDFMLPKSIASLCQAAISGPIVILLASKETCSALIMTPSRDIQHLQLPKMNLPMLKIYVELFHALSKGTFDINHFLANRGYAEDSGAWSDFSARLTGAREGSINISSDTVFEELLGVLWTDIVKQVFDYLTSLNQPDLLVYGAGIYTGDTDSVADYVVSSYIPTLAALLDPPTETATHFKVTAVVEPHAPNCTPLPGTVAELKKITNRVSAQWITTLHNTTGAMVMEHLQDSSIVHFACHGVQDPKNPLDSGLMLSDGRLKVSQIMHKPNTDRHKKAMSLAFLSACETAKGDTNTPDEAMHLAATLLFVGFRGVVATMWTINDEDGPKIADLFYEYLFKDCDLNSSPPVLPDLTKAAEGLHLAVAKLRKEPGITFKRWVPFVHYGL</sequence>
<dbReference type="SMART" id="SM00028">
    <property type="entry name" value="TPR"/>
    <property type="match status" value="8"/>
</dbReference>
<feature type="compositionally biased region" description="Basic and acidic residues" evidence="1">
    <location>
        <begin position="17"/>
        <end position="28"/>
    </location>
</feature>
<dbReference type="InterPro" id="IPR024983">
    <property type="entry name" value="CHAT_dom"/>
</dbReference>
<dbReference type="Proteomes" id="UP001219525">
    <property type="component" value="Unassembled WGS sequence"/>
</dbReference>
<comment type="caution">
    <text evidence="3">The sequence shown here is derived from an EMBL/GenBank/DDBJ whole genome shotgun (WGS) entry which is preliminary data.</text>
</comment>
<feature type="domain" description="CHAT" evidence="2">
    <location>
        <begin position="1057"/>
        <end position="1268"/>
    </location>
</feature>
<dbReference type="Gene3D" id="1.25.40.10">
    <property type="entry name" value="Tetratricopeptide repeat domain"/>
    <property type="match status" value="4"/>
</dbReference>
<evidence type="ECO:0000256" key="1">
    <source>
        <dbReference type="SAM" id="MobiDB-lite"/>
    </source>
</evidence>
<dbReference type="PANTHER" id="PTHR19959">
    <property type="entry name" value="KINESIN LIGHT CHAIN"/>
    <property type="match status" value="1"/>
</dbReference>
<dbReference type="Pfam" id="PF13374">
    <property type="entry name" value="TPR_10"/>
    <property type="match status" value="3"/>
</dbReference>
<dbReference type="Pfam" id="PF12770">
    <property type="entry name" value="CHAT"/>
    <property type="match status" value="1"/>
</dbReference>
<organism evidence="3 4">
    <name type="scientific">Mycena pura</name>
    <dbReference type="NCBI Taxonomy" id="153505"/>
    <lineage>
        <taxon>Eukaryota</taxon>
        <taxon>Fungi</taxon>
        <taxon>Dikarya</taxon>
        <taxon>Basidiomycota</taxon>
        <taxon>Agaricomycotina</taxon>
        <taxon>Agaricomycetes</taxon>
        <taxon>Agaricomycetidae</taxon>
        <taxon>Agaricales</taxon>
        <taxon>Marasmiineae</taxon>
        <taxon>Mycenaceae</taxon>
        <taxon>Mycena</taxon>
    </lineage>
</organism>
<feature type="compositionally biased region" description="Polar residues" evidence="1">
    <location>
        <begin position="36"/>
        <end position="45"/>
    </location>
</feature>
<evidence type="ECO:0000259" key="2">
    <source>
        <dbReference type="Pfam" id="PF12770"/>
    </source>
</evidence>
<proteinExistence type="predicted"/>
<feature type="region of interest" description="Disordered" evidence="1">
    <location>
        <begin position="1"/>
        <end position="45"/>
    </location>
</feature>
<dbReference type="Pfam" id="PF08238">
    <property type="entry name" value="Sel1"/>
    <property type="match status" value="5"/>
</dbReference>
<accession>A0AAD6UZV4</accession>
<keyword evidence="4" id="KW-1185">Reference proteome</keyword>
<reference evidence="3" key="1">
    <citation type="submission" date="2023-03" db="EMBL/GenBank/DDBJ databases">
        <title>Massive genome expansion in bonnet fungi (Mycena s.s.) driven by repeated elements and novel gene families across ecological guilds.</title>
        <authorList>
            <consortium name="Lawrence Berkeley National Laboratory"/>
            <person name="Harder C.B."/>
            <person name="Miyauchi S."/>
            <person name="Viragh M."/>
            <person name="Kuo A."/>
            <person name="Thoen E."/>
            <person name="Andreopoulos B."/>
            <person name="Lu D."/>
            <person name="Skrede I."/>
            <person name="Drula E."/>
            <person name="Henrissat B."/>
            <person name="Morin E."/>
            <person name="Kohler A."/>
            <person name="Barry K."/>
            <person name="LaButti K."/>
            <person name="Morin E."/>
            <person name="Salamov A."/>
            <person name="Lipzen A."/>
            <person name="Mereny Z."/>
            <person name="Hegedus B."/>
            <person name="Baldrian P."/>
            <person name="Stursova M."/>
            <person name="Weitz H."/>
            <person name="Taylor A."/>
            <person name="Grigoriev I.V."/>
            <person name="Nagy L.G."/>
            <person name="Martin F."/>
            <person name="Kauserud H."/>
        </authorList>
    </citation>
    <scope>NUCLEOTIDE SEQUENCE</scope>
    <source>
        <strain evidence="3">9144</strain>
    </source>
</reference>
<evidence type="ECO:0000313" key="4">
    <source>
        <dbReference type="Proteomes" id="UP001219525"/>
    </source>
</evidence>
<name>A0AAD6UZV4_9AGAR</name>
<dbReference type="EMBL" id="JARJCW010000085">
    <property type="protein sequence ID" value="KAJ7196255.1"/>
    <property type="molecule type" value="Genomic_DNA"/>
</dbReference>
<protein>
    <submittedName>
        <fullName evidence="3">CHAT domain-containing protein</fullName>
    </submittedName>
</protein>